<feature type="compositionally biased region" description="Polar residues" evidence="1">
    <location>
        <begin position="63"/>
        <end position="81"/>
    </location>
</feature>
<gene>
    <name evidence="2" type="ORF">V7S43_010438</name>
</gene>
<reference evidence="2 3" key="1">
    <citation type="submission" date="2024-09" db="EMBL/GenBank/DDBJ databases">
        <title>Genome sequencing and assembly of Phytophthora oleae, isolate VK10A, causative agent of rot of olive drupes.</title>
        <authorList>
            <person name="Conti Taguali S."/>
            <person name="Riolo M."/>
            <person name="La Spada F."/>
            <person name="Cacciola S.O."/>
            <person name="Dionisio G."/>
        </authorList>
    </citation>
    <scope>NUCLEOTIDE SEQUENCE [LARGE SCALE GENOMIC DNA]</scope>
    <source>
        <strain evidence="2 3">VK10A</strain>
    </source>
</reference>
<sequence>MATGRTDVFLDRDGPEDHDALATDKSSKYHSCLESFDFLLASVRSTSSVSLRPRTPSPPPSEWMTSSLPSTISAASAVSAR</sequence>
<name>A0ABD3FGM7_9STRA</name>
<keyword evidence="3" id="KW-1185">Reference proteome</keyword>
<dbReference type="AlphaFoldDB" id="A0ABD3FGM7"/>
<proteinExistence type="predicted"/>
<feature type="region of interest" description="Disordered" evidence="1">
    <location>
        <begin position="46"/>
        <end position="81"/>
    </location>
</feature>
<accession>A0ABD3FGM7</accession>
<evidence type="ECO:0000256" key="1">
    <source>
        <dbReference type="SAM" id="MobiDB-lite"/>
    </source>
</evidence>
<evidence type="ECO:0000313" key="2">
    <source>
        <dbReference type="EMBL" id="KAL3664689.1"/>
    </source>
</evidence>
<protein>
    <submittedName>
        <fullName evidence="2">Uncharacterized protein</fullName>
    </submittedName>
</protein>
<comment type="caution">
    <text evidence="2">The sequence shown here is derived from an EMBL/GenBank/DDBJ whole genome shotgun (WGS) entry which is preliminary data.</text>
</comment>
<dbReference type="EMBL" id="JBIMZQ010000023">
    <property type="protein sequence ID" value="KAL3664689.1"/>
    <property type="molecule type" value="Genomic_DNA"/>
</dbReference>
<organism evidence="2 3">
    <name type="scientific">Phytophthora oleae</name>
    <dbReference type="NCBI Taxonomy" id="2107226"/>
    <lineage>
        <taxon>Eukaryota</taxon>
        <taxon>Sar</taxon>
        <taxon>Stramenopiles</taxon>
        <taxon>Oomycota</taxon>
        <taxon>Peronosporomycetes</taxon>
        <taxon>Peronosporales</taxon>
        <taxon>Peronosporaceae</taxon>
        <taxon>Phytophthora</taxon>
    </lineage>
</organism>
<dbReference type="Proteomes" id="UP001632037">
    <property type="component" value="Unassembled WGS sequence"/>
</dbReference>
<evidence type="ECO:0000313" key="3">
    <source>
        <dbReference type="Proteomes" id="UP001632037"/>
    </source>
</evidence>